<dbReference type="PROSITE" id="PS50977">
    <property type="entry name" value="HTH_TETR_2"/>
    <property type="match status" value="1"/>
</dbReference>
<evidence type="ECO:0000256" key="1">
    <source>
        <dbReference type="ARBA" id="ARBA00023015"/>
    </source>
</evidence>
<dbReference type="OrthoDB" id="4746440at2"/>
<dbReference type="PRINTS" id="PR00455">
    <property type="entry name" value="HTHTETR"/>
</dbReference>
<dbReference type="Gene3D" id="1.10.10.60">
    <property type="entry name" value="Homeodomain-like"/>
    <property type="match status" value="1"/>
</dbReference>
<dbReference type="EMBL" id="FRDM01000077">
    <property type="protein sequence ID" value="SHN89003.1"/>
    <property type="molecule type" value="Genomic_DNA"/>
</dbReference>
<evidence type="ECO:0000256" key="2">
    <source>
        <dbReference type="ARBA" id="ARBA00023125"/>
    </source>
</evidence>
<dbReference type="InterPro" id="IPR009057">
    <property type="entry name" value="Homeodomain-like_sf"/>
</dbReference>
<dbReference type="PANTHER" id="PTHR30055:SF234">
    <property type="entry name" value="HTH-TYPE TRANSCRIPTIONAL REGULATOR BETI"/>
    <property type="match status" value="1"/>
</dbReference>
<name>A0A1M7V179_9ACTN</name>
<dbReference type="SUPFAM" id="SSF46689">
    <property type="entry name" value="Homeodomain-like"/>
    <property type="match status" value="1"/>
</dbReference>
<keyword evidence="2 4" id="KW-0238">DNA-binding</keyword>
<dbReference type="InterPro" id="IPR001647">
    <property type="entry name" value="HTH_TetR"/>
</dbReference>
<keyword evidence="3" id="KW-0804">Transcription</keyword>
<accession>A0A1M7V179</accession>
<protein>
    <submittedName>
        <fullName evidence="6">Transcriptional regulator, TetR family</fullName>
    </submittedName>
</protein>
<evidence type="ECO:0000259" key="5">
    <source>
        <dbReference type="PROSITE" id="PS50977"/>
    </source>
</evidence>
<dbReference type="Pfam" id="PF00440">
    <property type="entry name" value="TetR_N"/>
    <property type="match status" value="1"/>
</dbReference>
<dbReference type="GO" id="GO:0000976">
    <property type="term" value="F:transcription cis-regulatory region binding"/>
    <property type="evidence" value="ECO:0007669"/>
    <property type="project" value="TreeGrafter"/>
</dbReference>
<organism evidence="6 7">
    <name type="scientific">Geodermatophilus obscurus</name>
    <dbReference type="NCBI Taxonomy" id="1861"/>
    <lineage>
        <taxon>Bacteria</taxon>
        <taxon>Bacillati</taxon>
        <taxon>Actinomycetota</taxon>
        <taxon>Actinomycetes</taxon>
        <taxon>Geodermatophilales</taxon>
        <taxon>Geodermatophilaceae</taxon>
        <taxon>Geodermatophilus</taxon>
    </lineage>
</organism>
<sequence>MAQDHRARQYASTHRRIYDTAMELFAEHGYEDVPIGRLAAAAGVSVQTFYAHYPGKDDLIMALPARAEIEALVATVPADRPLGARLRGAILVFVRGLTGDARSDALARWRLIATTPRLRYRAAEFERATAQLFLEALGLQRDPAATVAVTAHLSAYTQGLLRWADSGGELALEEVVQEALDTLREL</sequence>
<dbReference type="Gene3D" id="1.10.357.10">
    <property type="entry name" value="Tetracycline Repressor, domain 2"/>
    <property type="match status" value="1"/>
</dbReference>
<feature type="domain" description="HTH tetR-type" evidence="5">
    <location>
        <begin position="11"/>
        <end position="71"/>
    </location>
</feature>
<proteinExistence type="predicted"/>
<dbReference type="RefSeq" id="WP_072921475.1">
    <property type="nucleotide sequence ID" value="NZ_FRDM01000077.1"/>
</dbReference>
<dbReference type="InterPro" id="IPR050109">
    <property type="entry name" value="HTH-type_TetR-like_transc_reg"/>
</dbReference>
<evidence type="ECO:0000313" key="7">
    <source>
        <dbReference type="Proteomes" id="UP000184428"/>
    </source>
</evidence>
<evidence type="ECO:0000256" key="4">
    <source>
        <dbReference type="PROSITE-ProRule" id="PRU00335"/>
    </source>
</evidence>
<evidence type="ECO:0000256" key="3">
    <source>
        <dbReference type="ARBA" id="ARBA00023163"/>
    </source>
</evidence>
<dbReference type="GO" id="GO:0003700">
    <property type="term" value="F:DNA-binding transcription factor activity"/>
    <property type="evidence" value="ECO:0007669"/>
    <property type="project" value="TreeGrafter"/>
</dbReference>
<feature type="DNA-binding region" description="H-T-H motif" evidence="4">
    <location>
        <begin position="34"/>
        <end position="53"/>
    </location>
</feature>
<dbReference type="AlphaFoldDB" id="A0A1M7V179"/>
<dbReference type="Proteomes" id="UP000184428">
    <property type="component" value="Unassembled WGS sequence"/>
</dbReference>
<dbReference type="PANTHER" id="PTHR30055">
    <property type="entry name" value="HTH-TYPE TRANSCRIPTIONAL REGULATOR RUTR"/>
    <property type="match status" value="1"/>
</dbReference>
<evidence type="ECO:0000313" key="6">
    <source>
        <dbReference type="EMBL" id="SHN89003.1"/>
    </source>
</evidence>
<keyword evidence="1" id="KW-0805">Transcription regulation</keyword>
<reference evidence="6 7" key="1">
    <citation type="submission" date="2016-12" db="EMBL/GenBank/DDBJ databases">
        <authorList>
            <person name="Song W.-J."/>
            <person name="Kurnit D.M."/>
        </authorList>
    </citation>
    <scope>NUCLEOTIDE SEQUENCE [LARGE SCALE GENOMIC DNA]</scope>
    <source>
        <strain evidence="6 7">DSM 43162</strain>
    </source>
</reference>
<gene>
    <name evidence="6" type="ORF">SAMN05660350_04995</name>
</gene>